<dbReference type="RefSeq" id="WP_125828459.1">
    <property type="nucleotide sequence ID" value="NZ_BSPO01000002.1"/>
</dbReference>
<evidence type="ECO:0000313" key="3">
    <source>
        <dbReference type="Proteomes" id="UP001157439"/>
    </source>
</evidence>
<name>A0AA37TVB8_9GAMM</name>
<dbReference type="EMBL" id="BSPO01000002">
    <property type="protein sequence ID" value="GLS83529.1"/>
    <property type="molecule type" value="Genomic_DNA"/>
</dbReference>
<proteinExistence type="predicted"/>
<keyword evidence="3" id="KW-1185">Reference proteome</keyword>
<protein>
    <submittedName>
        <fullName evidence="2">Replication protein RepA</fullName>
    </submittedName>
</protein>
<organism evidence="2 3">
    <name type="scientific">Paraferrimonas haliotis</name>
    <dbReference type="NCBI Taxonomy" id="2013866"/>
    <lineage>
        <taxon>Bacteria</taxon>
        <taxon>Pseudomonadati</taxon>
        <taxon>Pseudomonadota</taxon>
        <taxon>Gammaproteobacteria</taxon>
        <taxon>Alteromonadales</taxon>
        <taxon>Ferrimonadaceae</taxon>
        <taxon>Paraferrimonas</taxon>
    </lineage>
</organism>
<feature type="region of interest" description="Disordered" evidence="1">
    <location>
        <begin position="1"/>
        <end position="20"/>
    </location>
</feature>
<evidence type="ECO:0000256" key="1">
    <source>
        <dbReference type="SAM" id="MobiDB-lite"/>
    </source>
</evidence>
<dbReference type="AlphaFoldDB" id="A0AA37TVB8"/>
<dbReference type="Proteomes" id="UP001157439">
    <property type="component" value="Unassembled WGS sequence"/>
</dbReference>
<comment type="caution">
    <text evidence="2">The sequence shown here is derived from an EMBL/GenBank/DDBJ whole genome shotgun (WGS) entry which is preliminary data.</text>
</comment>
<reference evidence="2 3" key="1">
    <citation type="journal article" date="2014" name="Int. J. Syst. Evol. Microbiol.">
        <title>Complete genome sequence of Corynebacterium casei LMG S-19264T (=DSM 44701T), isolated from a smear-ripened cheese.</title>
        <authorList>
            <consortium name="US DOE Joint Genome Institute (JGI-PGF)"/>
            <person name="Walter F."/>
            <person name="Albersmeier A."/>
            <person name="Kalinowski J."/>
            <person name="Ruckert C."/>
        </authorList>
    </citation>
    <scope>NUCLEOTIDE SEQUENCE [LARGE SCALE GENOMIC DNA]</scope>
    <source>
        <strain evidence="2 3">NBRC 112785</strain>
    </source>
</reference>
<accession>A0AA37TVB8</accession>
<evidence type="ECO:0000313" key="2">
    <source>
        <dbReference type="EMBL" id="GLS83529.1"/>
    </source>
</evidence>
<gene>
    <name evidence="2" type="ORF">GCM10007894_15060</name>
</gene>
<sequence>MPLADLKKKRPTPSHKPLSVDDFIDGALDYASGRQTPMAANTVTRKSSAKVTQLRPQQMTLIEDRAPQKKPVDVEDKSKFIHVSYTITSSALAQLNANSQRHSMAKSRLLRVLLQHFDSLPPIKQSQLLQANAVR</sequence>